<evidence type="ECO:0000256" key="22">
    <source>
        <dbReference type="ARBA" id="ARBA00048906"/>
    </source>
</evidence>
<evidence type="ECO:0000256" key="2">
    <source>
        <dbReference type="ARBA" id="ARBA00004240"/>
    </source>
</evidence>
<evidence type="ECO:0000256" key="21">
    <source>
        <dbReference type="ARBA" id="ARBA00048022"/>
    </source>
</evidence>
<dbReference type="PANTHER" id="PTHR24322">
    <property type="entry name" value="PKSB"/>
    <property type="match status" value="1"/>
</dbReference>
<dbReference type="PANTHER" id="PTHR24322:SF489">
    <property type="entry name" value="ESTRADIOL 17-BETA-DEHYDROGENASE 11"/>
    <property type="match status" value="1"/>
</dbReference>
<dbReference type="GO" id="GO:0052650">
    <property type="term" value="F:all-trans-retinol dehydrogenase (NADP+) activity"/>
    <property type="evidence" value="ECO:0007669"/>
    <property type="project" value="UniProtKB-EC"/>
</dbReference>
<dbReference type="Pfam" id="PF00106">
    <property type="entry name" value="adh_short"/>
    <property type="match status" value="1"/>
</dbReference>
<keyword evidence="9" id="KW-0256">Endoplasmic reticulum</keyword>
<protein>
    <recommendedName>
        <fullName evidence="18">Estradiol 17-beta-dehydrogenase 11</fullName>
        <ecNumber evidence="4">1.1.1.300</ecNumber>
        <ecNumber evidence="16">1.1.1.62</ecNumber>
    </recommendedName>
    <alternativeName>
        <fullName evidence="19">17-beta-hydroxysteroid dehydrogenase 11</fullName>
    </alternativeName>
    <alternativeName>
        <fullName evidence="20">Dehydrogenase/reductase SDR family member 8</fullName>
    </alternativeName>
    <alternativeName>
        <fullName evidence="26">Retinal short-chain dehydrogenase/reductase 1</fullName>
    </alternativeName>
    <alternativeName>
        <fullName evidence="25">Short-chain dehydrogenase/reductase 3</fullName>
    </alternativeName>
</protein>
<proteinExistence type="inferred from homology"/>
<evidence type="ECO:0000256" key="1">
    <source>
        <dbReference type="ARBA" id="ARBA00004141"/>
    </source>
</evidence>
<evidence type="ECO:0000313" key="27">
    <source>
        <dbReference type="EMBL" id="EDL99508.1"/>
    </source>
</evidence>
<evidence type="ECO:0000256" key="14">
    <source>
        <dbReference type="ARBA" id="ARBA00023098"/>
    </source>
</evidence>
<comment type="function">
    <text evidence="24">Catalyzes the reduction of all-trans-retinal to all-trans-retinol in the presence of NADPH.</text>
</comment>
<accession>A6K5U0</accession>
<dbReference type="EC" id="1.1.1.62" evidence="16"/>
<dbReference type="GO" id="GO:0016020">
    <property type="term" value="C:membrane"/>
    <property type="evidence" value="ECO:0007669"/>
    <property type="project" value="UniProtKB-SubCell"/>
</dbReference>
<evidence type="ECO:0000256" key="5">
    <source>
        <dbReference type="ARBA" id="ARBA00022516"/>
    </source>
</evidence>
<comment type="catalytic activity">
    <reaction evidence="21">
        <text>17beta-estradiol + NAD(+) = estrone + NADH + H(+)</text>
        <dbReference type="Rhea" id="RHEA:24612"/>
        <dbReference type="ChEBI" id="CHEBI:15378"/>
        <dbReference type="ChEBI" id="CHEBI:16469"/>
        <dbReference type="ChEBI" id="CHEBI:17263"/>
        <dbReference type="ChEBI" id="CHEBI:57540"/>
        <dbReference type="ChEBI" id="CHEBI:57945"/>
        <dbReference type="EC" id="1.1.1.62"/>
    </reaction>
</comment>
<evidence type="ECO:0000256" key="18">
    <source>
        <dbReference type="ARBA" id="ARBA00039801"/>
    </source>
</evidence>
<dbReference type="SUPFAM" id="SSF51735">
    <property type="entry name" value="NAD(P)-binding Rossmann-fold domains"/>
    <property type="match status" value="1"/>
</dbReference>
<evidence type="ECO:0000256" key="25">
    <source>
        <dbReference type="ARBA" id="ARBA00068717"/>
    </source>
</evidence>
<keyword evidence="13" id="KW-0560">Oxidoreductase</keyword>
<dbReference type="GO" id="GO:0006694">
    <property type="term" value="P:steroid biosynthetic process"/>
    <property type="evidence" value="ECO:0007669"/>
    <property type="project" value="UniProtKB-KW"/>
</dbReference>
<comment type="catalytic activity">
    <reaction evidence="23">
        <text>all-trans-retinol + NADP(+) = all-trans-retinal + NADPH + H(+)</text>
        <dbReference type="Rhea" id="RHEA:25033"/>
        <dbReference type="ChEBI" id="CHEBI:15378"/>
        <dbReference type="ChEBI" id="CHEBI:17336"/>
        <dbReference type="ChEBI" id="CHEBI:17898"/>
        <dbReference type="ChEBI" id="CHEBI:57783"/>
        <dbReference type="ChEBI" id="CHEBI:58349"/>
        <dbReference type="EC" id="1.1.1.300"/>
    </reaction>
</comment>
<dbReference type="Gene3D" id="3.40.50.720">
    <property type="entry name" value="NAD(P)-binding Rossmann-like Domain"/>
    <property type="match status" value="1"/>
</dbReference>
<evidence type="ECO:0000256" key="12">
    <source>
        <dbReference type="ARBA" id="ARBA00022989"/>
    </source>
</evidence>
<dbReference type="EMBL" id="CH474022">
    <property type="protein sequence ID" value="EDL99508.1"/>
    <property type="molecule type" value="Genomic_DNA"/>
</dbReference>
<evidence type="ECO:0000256" key="20">
    <source>
        <dbReference type="ARBA" id="ARBA00042911"/>
    </source>
</evidence>
<dbReference type="PRINTS" id="PR00081">
    <property type="entry name" value="GDHRDH"/>
</dbReference>
<evidence type="ECO:0000256" key="9">
    <source>
        <dbReference type="ARBA" id="ARBA00022824"/>
    </source>
</evidence>
<keyword evidence="10" id="KW-0521">NADP</keyword>
<dbReference type="CDD" id="cd05339">
    <property type="entry name" value="17beta-HSDXI-like_SDR_c"/>
    <property type="match status" value="1"/>
</dbReference>
<dbReference type="InterPro" id="IPR036291">
    <property type="entry name" value="NAD(P)-bd_dom_sf"/>
</dbReference>
<keyword evidence="6" id="KW-0551">Lipid droplet</keyword>
<keyword evidence="14" id="KW-0443">Lipid metabolism</keyword>
<keyword evidence="12" id="KW-1133">Transmembrane helix</keyword>
<keyword evidence="7" id="KW-0812">Transmembrane</keyword>
<dbReference type="EC" id="1.1.1.300" evidence="4"/>
<reference evidence="28" key="1">
    <citation type="submission" date="2005-09" db="EMBL/GenBank/DDBJ databases">
        <authorList>
            <person name="Mural R.J."/>
            <person name="Li P.W."/>
            <person name="Adams M.D."/>
            <person name="Amanatides P.G."/>
            <person name="Baden-Tillson H."/>
            <person name="Barnstead M."/>
            <person name="Chin S.H."/>
            <person name="Dew I."/>
            <person name="Evans C.A."/>
            <person name="Ferriera S."/>
            <person name="Flanigan M."/>
            <person name="Fosler C."/>
            <person name="Glodek A."/>
            <person name="Gu Z."/>
            <person name="Holt R.A."/>
            <person name="Jennings D."/>
            <person name="Kraft C.L."/>
            <person name="Lu F."/>
            <person name="Nguyen T."/>
            <person name="Nusskern D.R."/>
            <person name="Pfannkoch C.M."/>
            <person name="Sitter C."/>
            <person name="Sutton G.G."/>
            <person name="Venter J.C."/>
            <person name="Wang Z."/>
            <person name="Woodage T."/>
            <person name="Zheng X.H."/>
            <person name="Zhong F."/>
        </authorList>
    </citation>
    <scope>NUCLEOTIDE SEQUENCE [LARGE SCALE GENOMIC DNA]</scope>
    <source>
        <strain>BN</strain>
        <strain evidence="28">Sprague-Dawley</strain>
    </source>
</reference>
<evidence type="ECO:0000256" key="8">
    <source>
        <dbReference type="ARBA" id="ARBA00022729"/>
    </source>
</evidence>
<dbReference type="FunFam" id="3.40.50.720:FF:000131">
    <property type="entry name" value="Short-chain dehydrogenase/reductase 3"/>
    <property type="match status" value="1"/>
</dbReference>
<evidence type="ECO:0000256" key="19">
    <source>
        <dbReference type="ARBA" id="ARBA00042233"/>
    </source>
</evidence>
<dbReference type="GO" id="GO:0005783">
    <property type="term" value="C:endoplasmic reticulum"/>
    <property type="evidence" value="ECO:0007669"/>
    <property type="project" value="UniProtKB-SubCell"/>
</dbReference>
<evidence type="ECO:0000256" key="24">
    <source>
        <dbReference type="ARBA" id="ARBA00059620"/>
    </source>
</evidence>
<dbReference type="Proteomes" id="UP000234681">
    <property type="component" value="Chromosome 14"/>
</dbReference>
<dbReference type="GO" id="GO:0004303">
    <property type="term" value="F:estradiol 17-beta-dehydrogenase [NAD(P)+] activity"/>
    <property type="evidence" value="ECO:0007669"/>
    <property type="project" value="UniProtKB-EC"/>
</dbReference>
<keyword evidence="8" id="KW-0732">Signal</keyword>
<keyword evidence="11" id="KW-0752">Steroid biosynthesis</keyword>
<organism evidence="27 28">
    <name type="scientific">Rattus norvegicus</name>
    <name type="common">Rat</name>
    <dbReference type="NCBI Taxonomy" id="10116"/>
    <lineage>
        <taxon>Eukaryota</taxon>
        <taxon>Metazoa</taxon>
        <taxon>Chordata</taxon>
        <taxon>Craniata</taxon>
        <taxon>Vertebrata</taxon>
        <taxon>Euteleostomi</taxon>
        <taxon>Mammalia</taxon>
        <taxon>Eutheria</taxon>
        <taxon>Euarchontoglires</taxon>
        <taxon>Glires</taxon>
        <taxon>Rodentia</taxon>
        <taxon>Myomorpha</taxon>
        <taxon>Muroidea</taxon>
        <taxon>Muridae</taxon>
        <taxon>Murinae</taxon>
        <taxon>Rattus</taxon>
    </lineage>
</organism>
<evidence type="ECO:0000256" key="17">
    <source>
        <dbReference type="ARBA" id="ARBA00038261"/>
    </source>
</evidence>
<evidence type="ECO:0000256" key="6">
    <source>
        <dbReference type="ARBA" id="ARBA00022677"/>
    </source>
</evidence>
<evidence type="ECO:0000256" key="26">
    <source>
        <dbReference type="ARBA" id="ARBA00082544"/>
    </source>
</evidence>
<evidence type="ECO:0000256" key="13">
    <source>
        <dbReference type="ARBA" id="ARBA00023002"/>
    </source>
</evidence>
<evidence type="ECO:0000256" key="3">
    <source>
        <dbReference type="ARBA" id="ARBA00004502"/>
    </source>
</evidence>
<evidence type="ECO:0000256" key="15">
    <source>
        <dbReference type="ARBA" id="ARBA00023136"/>
    </source>
</evidence>
<dbReference type="PRINTS" id="PR00080">
    <property type="entry name" value="SDRFAMILY"/>
</dbReference>
<comment type="subcellular location">
    <subcellularLocation>
        <location evidence="2">Endoplasmic reticulum</location>
    </subcellularLocation>
    <subcellularLocation>
        <location evidence="3">Lipid droplet</location>
    </subcellularLocation>
    <subcellularLocation>
        <location evidence="1">Membrane</location>
        <topology evidence="1">Multi-pass membrane protein</topology>
    </subcellularLocation>
</comment>
<dbReference type="InterPro" id="IPR002347">
    <property type="entry name" value="SDR_fam"/>
</dbReference>
<evidence type="ECO:0000256" key="10">
    <source>
        <dbReference type="ARBA" id="ARBA00022857"/>
    </source>
</evidence>
<dbReference type="AlphaFoldDB" id="A6K5U0"/>
<gene>
    <name evidence="27" type="primary">Dhrs8</name>
    <name evidence="27" type="ORF">rCG_37977</name>
</gene>
<sequence length="227" mass="24602">MKYLLDLILLLPLLIVFCIESFIKRLIPKKKKSVAGEIVLITGAGHGIGRLTAYEFAKLNTKLVLWDINKNGIEETAAKCRKLGAQVHPFVVDCSQREEIYSAVRKVKEEVGDVSILVNNAGVVYTADLFATQDPQIEKTFEVNVLAHFWTTKAFLPAMMKNNHGHVVTVASAAGHTVVPFLLAYCSSKFAAVGFHRALTDELAALGCTGSSHAHLRGTGLSVPAGS</sequence>
<evidence type="ECO:0000256" key="11">
    <source>
        <dbReference type="ARBA" id="ARBA00022955"/>
    </source>
</evidence>
<evidence type="ECO:0000256" key="4">
    <source>
        <dbReference type="ARBA" id="ARBA00012852"/>
    </source>
</evidence>
<evidence type="ECO:0000256" key="23">
    <source>
        <dbReference type="ARBA" id="ARBA00050568"/>
    </source>
</evidence>
<evidence type="ECO:0000256" key="7">
    <source>
        <dbReference type="ARBA" id="ARBA00022692"/>
    </source>
</evidence>
<comment type="similarity">
    <text evidence="17">Belongs to the short-chain dehydrogenases/reductases (SDR) family. 17-beta-HSD 3 subfamily.</text>
</comment>
<comment type="catalytic activity">
    <reaction evidence="22">
        <text>17beta-estradiol + NADP(+) = estrone + NADPH + H(+)</text>
        <dbReference type="Rhea" id="RHEA:24616"/>
        <dbReference type="ChEBI" id="CHEBI:15378"/>
        <dbReference type="ChEBI" id="CHEBI:16469"/>
        <dbReference type="ChEBI" id="CHEBI:17263"/>
        <dbReference type="ChEBI" id="CHEBI:57783"/>
        <dbReference type="ChEBI" id="CHEBI:58349"/>
        <dbReference type="EC" id="1.1.1.62"/>
    </reaction>
</comment>
<keyword evidence="15" id="KW-0472">Membrane</keyword>
<name>A6K5U0_RAT</name>
<evidence type="ECO:0000256" key="16">
    <source>
        <dbReference type="ARBA" id="ARBA00024072"/>
    </source>
</evidence>
<evidence type="ECO:0000313" key="28">
    <source>
        <dbReference type="Proteomes" id="UP000234681"/>
    </source>
</evidence>
<keyword evidence="5" id="KW-0444">Lipid biosynthesis</keyword>
<dbReference type="GO" id="GO:0005811">
    <property type="term" value="C:lipid droplet"/>
    <property type="evidence" value="ECO:0007669"/>
    <property type="project" value="UniProtKB-SubCell"/>
</dbReference>